<dbReference type="EMBL" id="VTFY01000002">
    <property type="protein sequence ID" value="MRX81545.1"/>
    <property type="molecule type" value="Genomic_DNA"/>
</dbReference>
<proteinExistence type="predicted"/>
<dbReference type="Pfam" id="PF16280">
    <property type="entry name" value="DUF4928"/>
    <property type="match status" value="1"/>
</dbReference>
<accession>A0A6N7RJS3</accession>
<evidence type="ECO:0000313" key="2">
    <source>
        <dbReference type="Proteomes" id="UP000438093"/>
    </source>
</evidence>
<dbReference type="InterPro" id="IPR032564">
    <property type="entry name" value="DUF4928"/>
</dbReference>
<dbReference type="Proteomes" id="UP000438093">
    <property type="component" value="Unassembled WGS sequence"/>
</dbReference>
<evidence type="ECO:0000313" key="1">
    <source>
        <dbReference type="EMBL" id="MRX81545.1"/>
    </source>
</evidence>
<gene>
    <name evidence="1" type="ORF">GJG86_03400</name>
</gene>
<protein>
    <submittedName>
        <fullName evidence="1">DUF4928 domain-containing protein</fullName>
    </submittedName>
</protein>
<sequence length="369" mass="40572">MPWPCRLCRGSCARPFFQRSTRGPRRRICVQLYEKASAAALEAASAWYESQRNEKGGVNTNVMTSGIAVAELLRTTFPLTAESVKTKKEGQVKGLSGGFIKQVLEKHGETRKFTVEGGRTSRGTLGLATSLALLVSAALEPFGLDDESRIAVADELETHFVNCIQQDYFNKKRLDVAVDFRKPVSGVVADILNAAKSRPDQATGAVAQHLVGAKLELRFPDKEIGRDRANAADQQTDRQGDFQLGTTAFHVTMAPSVKLADRARENLLHGFRPVMLVPEEKVSFAHGLFESEIMDDQVGVQSIETFVGTNIEEMGSFDTDAIKQGIVLLIRRYNERIAACESDQSLRIKEPAWMTTSLGSPIEYGVSSF</sequence>
<dbReference type="AlphaFoldDB" id="A0A6N7RJS3"/>
<reference evidence="2" key="1">
    <citation type="submission" date="2019-08" db="EMBL/GenBank/DDBJ databases">
        <title>Arthrobacter sp. nov., isolated from plateau pika and Tibetan wild ass.</title>
        <authorList>
            <person name="Ge Y."/>
        </authorList>
    </citation>
    <scope>NUCLEOTIDE SEQUENCE [LARGE SCALE GENOMIC DNA]</scope>
    <source>
        <strain evidence="2">HF-4214</strain>
    </source>
</reference>
<keyword evidence="2" id="KW-1185">Reference proteome</keyword>
<organism evidence="1 2">
    <name type="scientific">Eggerthella guodeyinii</name>
    <dbReference type="NCBI Taxonomy" id="2690837"/>
    <lineage>
        <taxon>Bacteria</taxon>
        <taxon>Bacillati</taxon>
        <taxon>Actinomycetota</taxon>
        <taxon>Coriobacteriia</taxon>
        <taxon>Eggerthellales</taxon>
        <taxon>Eggerthellaceae</taxon>
        <taxon>Eggerthella</taxon>
    </lineage>
</organism>
<name>A0A6N7RJS3_9ACTN</name>
<comment type="caution">
    <text evidence="1">The sequence shown here is derived from an EMBL/GenBank/DDBJ whole genome shotgun (WGS) entry which is preliminary data.</text>
</comment>